<keyword evidence="9" id="KW-1185">Reference proteome</keyword>
<feature type="transmembrane region" description="Helical" evidence="7">
    <location>
        <begin position="126"/>
        <end position="149"/>
    </location>
</feature>
<organism evidence="8 9">
    <name type="scientific">Sphingomonas oryzagri</name>
    <dbReference type="NCBI Taxonomy" id="3042314"/>
    <lineage>
        <taxon>Bacteria</taxon>
        <taxon>Pseudomonadati</taxon>
        <taxon>Pseudomonadota</taxon>
        <taxon>Alphaproteobacteria</taxon>
        <taxon>Sphingomonadales</taxon>
        <taxon>Sphingomonadaceae</taxon>
        <taxon>Sphingomonas</taxon>
    </lineage>
</organism>
<keyword evidence="3" id="KW-1003">Cell membrane</keyword>
<keyword evidence="4 7" id="KW-0812">Transmembrane</keyword>
<evidence type="ECO:0000256" key="2">
    <source>
        <dbReference type="ARBA" id="ARBA00009784"/>
    </source>
</evidence>
<evidence type="ECO:0000256" key="4">
    <source>
        <dbReference type="ARBA" id="ARBA00022692"/>
    </source>
</evidence>
<keyword evidence="6 7" id="KW-0472">Membrane</keyword>
<keyword evidence="5 7" id="KW-1133">Transmembrane helix</keyword>
<gene>
    <name evidence="8" type="ORF">QGN17_05190</name>
</gene>
<proteinExistence type="inferred from homology"/>
<dbReference type="Pfam" id="PF01914">
    <property type="entry name" value="MarC"/>
    <property type="match status" value="1"/>
</dbReference>
<dbReference type="NCBIfam" id="TIGR00427">
    <property type="entry name" value="NAAT family transporter"/>
    <property type="match status" value="1"/>
</dbReference>
<comment type="caution">
    <text evidence="8">The sequence shown here is derived from an EMBL/GenBank/DDBJ whole genome shotgun (WGS) entry which is preliminary data.</text>
</comment>
<evidence type="ECO:0000256" key="3">
    <source>
        <dbReference type="ARBA" id="ARBA00022475"/>
    </source>
</evidence>
<evidence type="ECO:0000256" key="5">
    <source>
        <dbReference type="ARBA" id="ARBA00022989"/>
    </source>
</evidence>
<dbReference type="Proteomes" id="UP001160625">
    <property type="component" value="Unassembled WGS sequence"/>
</dbReference>
<feature type="transmembrane region" description="Helical" evidence="7">
    <location>
        <begin position="197"/>
        <end position="220"/>
    </location>
</feature>
<reference evidence="8" key="1">
    <citation type="submission" date="2023-04" db="EMBL/GenBank/DDBJ databases">
        <title>Sphingomonas sp. MAHUQ-71 isolated from rice field.</title>
        <authorList>
            <person name="Huq M.A."/>
        </authorList>
    </citation>
    <scope>NUCLEOTIDE SEQUENCE</scope>
    <source>
        <strain evidence="8">MAHUQ-71</strain>
    </source>
</reference>
<dbReference type="PANTHER" id="PTHR33508">
    <property type="entry name" value="UPF0056 MEMBRANE PROTEIN YHCE"/>
    <property type="match status" value="1"/>
</dbReference>
<evidence type="ECO:0000313" key="8">
    <source>
        <dbReference type="EMBL" id="MDH7638117.1"/>
    </source>
</evidence>
<dbReference type="RefSeq" id="WP_281043436.1">
    <property type="nucleotide sequence ID" value="NZ_JARYGZ010000001.1"/>
</dbReference>
<accession>A0ABT6MZ90</accession>
<comment type="subcellular location">
    <subcellularLocation>
        <location evidence="1 7">Cell membrane</location>
        <topology evidence="1 7">Multi-pass membrane protein</topology>
    </subcellularLocation>
</comment>
<evidence type="ECO:0000256" key="6">
    <source>
        <dbReference type="ARBA" id="ARBA00023136"/>
    </source>
</evidence>
<dbReference type="EMBL" id="JARYGZ010000001">
    <property type="protein sequence ID" value="MDH7638117.1"/>
    <property type="molecule type" value="Genomic_DNA"/>
</dbReference>
<evidence type="ECO:0000256" key="1">
    <source>
        <dbReference type="ARBA" id="ARBA00004651"/>
    </source>
</evidence>
<feature type="transmembrane region" description="Helical" evidence="7">
    <location>
        <begin position="86"/>
        <end position="105"/>
    </location>
</feature>
<evidence type="ECO:0000256" key="7">
    <source>
        <dbReference type="RuleBase" id="RU362048"/>
    </source>
</evidence>
<protein>
    <recommendedName>
        <fullName evidence="7">UPF0056 membrane protein</fullName>
    </recommendedName>
</protein>
<feature type="transmembrane region" description="Helical" evidence="7">
    <location>
        <begin position="155"/>
        <end position="176"/>
    </location>
</feature>
<dbReference type="InterPro" id="IPR002771">
    <property type="entry name" value="Multi_antbiot-R_MarC"/>
</dbReference>
<sequence>MRRSARILPELPMHVPPSVLSSFVMLLVTIGPIETAVVFASLTAGVHRGERARLAIRSTAIAGLVLLLFAIGGNFTLGLLHISMPAFRVAGGILLFLQALSLTFSGPGLSSISEGERHDAERPGDIAVFPLAFPLIAGPGALSAAVLLMGRTEGWIEVTGVLAMIAVCLALTYAAMRMAERLVILLGLTGADVVRRISGVLLAGLATQFVFDGLGSASFIR</sequence>
<name>A0ABT6MZ90_9SPHN</name>
<dbReference type="PANTHER" id="PTHR33508:SF1">
    <property type="entry name" value="UPF0056 MEMBRANE PROTEIN YHCE"/>
    <property type="match status" value="1"/>
</dbReference>
<feature type="transmembrane region" description="Helical" evidence="7">
    <location>
        <begin position="20"/>
        <end position="42"/>
    </location>
</feature>
<comment type="similarity">
    <text evidence="2 7">Belongs to the UPF0056 (MarC) family.</text>
</comment>
<evidence type="ECO:0000313" key="9">
    <source>
        <dbReference type="Proteomes" id="UP001160625"/>
    </source>
</evidence>
<feature type="transmembrane region" description="Helical" evidence="7">
    <location>
        <begin position="54"/>
        <end position="80"/>
    </location>
</feature>